<gene>
    <name evidence="1" type="ORF">LY08_02682</name>
</gene>
<comment type="caution">
    <text evidence="1">The sequence shown here is derived from an EMBL/GenBank/DDBJ whole genome shotgun (WGS) entry which is preliminary data.</text>
</comment>
<keyword evidence="2" id="KW-1185">Reference proteome</keyword>
<accession>A0A327R4Q7</accession>
<protein>
    <submittedName>
        <fullName evidence="1">Uncharacterized protein</fullName>
    </submittedName>
</protein>
<evidence type="ECO:0000313" key="2">
    <source>
        <dbReference type="Proteomes" id="UP000248703"/>
    </source>
</evidence>
<evidence type="ECO:0000313" key="1">
    <source>
        <dbReference type="EMBL" id="RAJ11796.1"/>
    </source>
</evidence>
<dbReference type="EMBL" id="QLLO01000013">
    <property type="protein sequence ID" value="RAJ11796.1"/>
    <property type="molecule type" value="Genomic_DNA"/>
</dbReference>
<proteinExistence type="predicted"/>
<dbReference type="AlphaFoldDB" id="A0A327R4Q7"/>
<dbReference type="Proteomes" id="UP000248703">
    <property type="component" value="Unassembled WGS sequence"/>
</dbReference>
<sequence length="78" mass="8783">MFWVVLGIVIVLWWVIGTMDTSPNSNGQPKPQGGSGKDCASCNSIKSYYNGLSRWKKIKKAIWYGLKVTDCWLRGCKI</sequence>
<organism evidence="1 2">
    <name type="scientific">Olleya aquimaris</name>
    <dbReference type="NCBI Taxonomy" id="639310"/>
    <lineage>
        <taxon>Bacteria</taxon>
        <taxon>Pseudomonadati</taxon>
        <taxon>Bacteroidota</taxon>
        <taxon>Flavobacteriia</taxon>
        <taxon>Flavobacteriales</taxon>
        <taxon>Flavobacteriaceae</taxon>
    </lineage>
</organism>
<reference evidence="1 2" key="1">
    <citation type="submission" date="2018-06" db="EMBL/GenBank/DDBJ databases">
        <title>Genomic Encyclopedia of Archaeal and Bacterial Type Strains, Phase II (KMG-II): from individual species to whole genera.</title>
        <authorList>
            <person name="Goeker M."/>
        </authorList>
    </citation>
    <scope>NUCLEOTIDE SEQUENCE [LARGE SCALE GENOMIC DNA]</scope>
    <source>
        <strain evidence="1 2">DSM 24464</strain>
    </source>
</reference>
<dbReference type="RefSeq" id="WP_111660917.1">
    <property type="nucleotide sequence ID" value="NZ_QLLO01000013.1"/>
</dbReference>
<name>A0A327R4Q7_9FLAO</name>